<dbReference type="EMBL" id="JAIQDJ010000008">
    <property type="protein sequence ID" value="MBZ4186938.1"/>
    <property type="molecule type" value="Genomic_DNA"/>
</dbReference>
<evidence type="ECO:0000313" key="1">
    <source>
        <dbReference type="EMBL" id="MBZ4186938.1"/>
    </source>
</evidence>
<name>A0ABS7TGI2_9GAMM</name>
<organism evidence="1 2">
    <name type="scientific">Thermomonas beijingensis</name>
    <dbReference type="NCBI Taxonomy" id="2872701"/>
    <lineage>
        <taxon>Bacteria</taxon>
        <taxon>Pseudomonadati</taxon>
        <taxon>Pseudomonadota</taxon>
        <taxon>Gammaproteobacteria</taxon>
        <taxon>Lysobacterales</taxon>
        <taxon>Lysobacteraceae</taxon>
        <taxon>Thermomonas</taxon>
    </lineage>
</organism>
<comment type="caution">
    <text evidence="1">The sequence shown here is derived from an EMBL/GenBank/DDBJ whole genome shotgun (WGS) entry which is preliminary data.</text>
</comment>
<protein>
    <recommendedName>
        <fullName evidence="3">Circularly permuted type 2 ATP-grasp protein</fullName>
    </recommendedName>
</protein>
<dbReference type="Proteomes" id="UP001430290">
    <property type="component" value="Unassembled WGS sequence"/>
</dbReference>
<proteinExistence type="predicted"/>
<evidence type="ECO:0008006" key="3">
    <source>
        <dbReference type="Google" id="ProtNLM"/>
    </source>
</evidence>
<sequence length="456" mass="49409">MTAAVPRSGAIAEPLVSAASDRLNAECFCIGLDADAVRQELDSGIGQPGLRALLEERCPYALAACPVFVSSVQLMRMSAIVAAIESVVALPAYRDIVLSRAPSIARYSPGARGVFYGYDFHVTPSAMGLIEVNTNAGGAMLNALLARAQRACCRSIQRLLPPAATADAFEARIIDMFRHEWLLSGRAGPLRTIAIVDEQPEAQYLYPEFLLFQRLLEANGITAVIAAPGDLRLRDGVLTCGTHAIDLVYNRLTDFYFDTQASAVLREAYLQDAAVVTPHPHAHALYADKRNLALLSDPMQLQQLGVPVATQAVLLAGIPRTEIVDPANQERLWAERKRLFFKPFGGFGSRAAYRGDKITQRVWQEVVAGSHVAQAHVTPGERTLSGGDAPQILKFDLRQYVYQGEVQWTAARLYQGQTTNFRTPGGGFAPVYETPDACLGLQDGPARHCAGESSAC</sequence>
<gene>
    <name evidence="1" type="ORF">K7B09_11465</name>
</gene>
<keyword evidence="2" id="KW-1185">Reference proteome</keyword>
<accession>A0ABS7TGI2</accession>
<evidence type="ECO:0000313" key="2">
    <source>
        <dbReference type="Proteomes" id="UP001430290"/>
    </source>
</evidence>
<dbReference type="RefSeq" id="WP_223629610.1">
    <property type="nucleotide sequence ID" value="NZ_JAIQDJ010000008.1"/>
</dbReference>
<reference evidence="1" key="1">
    <citation type="submission" date="2021-09" db="EMBL/GenBank/DDBJ databases">
        <authorList>
            <person name="Wu T."/>
            <person name="Guo S.Z."/>
        </authorList>
    </citation>
    <scope>NUCLEOTIDE SEQUENCE</scope>
    <source>
        <strain evidence="1">RSS-23</strain>
    </source>
</reference>